<dbReference type="PANTHER" id="PTHR15955">
    <property type="entry name" value="RWD DOMAIN CONTAINING PROTEIN 2"/>
    <property type="match status" value="1"/>
</dbReference>
<dbReference type="EMBL" id="LWDD02000256">
    <property type="protein sequence ID" value="KAE8262288.1"/>
    <property type="molecule type" value="Genomic_DNA"/>
</dbReference>
<organism evidence="3 4">
    <name type="scientific">Tilletia caries</name>
    <name type="common">wheat bunt fungus</name>
    <dbReference type="NCBI Taxonomy" id="13290"/>
    <lineage>
        <taxon>Eukaryota</taxon>
        <taxon>Fungi</taxon>
        <taxon>Dikarya</taxon>
        <taxon>Basidiomycota</taxon>
        <taxon>Ustilaginomycotina</taxon>
        <taxon>Exobasidiomycetes</taxon>
        <taxon>Tilletiales</taxon>
        <taxon>Tilletiaceae</taxon>
        <taxon>Tilletia</taxon>
    </lineage>
</organism>
<sequence>MSYVIPVKSLDGFVEEVELLQNSCAEGEFRTAADASSISTSTSASTSASSPCDFDLVLNHEPEVLLRVQGPQESGAGGSSSRANLTLCAPSADSNLVQSLKKVIESRLAEDDFAQAEYKIYDVFLFLQGAISDGDIVFPSDQEHPKQEAGTQDESASAAPPSFEAECKMTRCIFWSHHLKSTTKKKNIRAWCSELRVWGITRPGYPAFLLFEGAEEDVDEMIRRIKDQNWHALSLRACVRYTYARPPNTSNEGSSSSSSSSSTHDLALLHCPLAQNHPSNNTTNADGAQDLSTVAKLRPGVEEIESISELVGRLRAVGIPEMEYTEALGLRT</sequence>
<protein>
    <submittedName>
        <fullName evidence="3">Uncharacterized protein</fullName>
    </submittedName>
</protein>
<dbReference type="InterPro" id="IPR059181">
    <property type="entry name" value="RWDD2A-B_C"/>
</dbReference>
<gene>
    <name evidence="3" type="ORF">A4X03_0g2577</name>
    <name evidence="2" type="ORF">JKIAZH3_G5876</name>
</gene>
<evidence type="ECO:0000313" key="4">
    <source>
        <dbReference type="Proteomes" id="UP000077671"/>
    </source>
</evidence>
<name>A0A177VC52_9BASI</name>
<dbReference type="AlphaFoldDB" id="A0A177VC52"/>
<reference evidence="3" key="2">
    <citation type="journal article" date="2019" name="IMA Fungus">
        <title>Genome sequencing and comparison of five Tilletia species to identify candidate genes for the detection of regulated species infecting wheat.</title>
        <authorList>
            <person name="Nguyen H.D.T."/>
            <person name="Sultana T."/>
            <person name="Kesanakurti P."/>
            <person name="Hambleton S."/>
        </authorList>
    </citation>
    <scope>NUCLEOTIDE SEQUENCE</scope>
    <source>
        <strain evidence="3">DAOMC 238032</strain>
    </source>
</reference>
<evidence type="ECO:0000313" key="3">
    <source>
        <dbReference type="EMBL" id="KAE8262288.1"/>
    </source>
</evidence>
<dbReference type="EMBL" id="CAJHJG010000284">
    <property type="protein sequence ID" value="CAD6900498.1"/>
    <property type="molecule type" value="Genomic_DNA"/>
</dbReference>
<dbReference type="Proteomes" id="UP000836402">
    <property type="component" value="Unassembled WGS sequence"/>
</dbReference>
<proteinExistence type="predicted"/>
<dbReference type="PANTHER" id="PTHR15955:SF8">
    <property type="entry name" value="RWD DOMAIN-CONTAINING PROTEIN 2B-RELATED"/>
    <property type="match status" value="1"/>
</dbReference>
<feature type="region of interest" description="Disordered" evidence="1">
    <location>
        <begin position="137"/>
        <end position="160"/>
    </location>
</feature>
<reference evidence="3" key="1">
    <citation type="submission" date="2016-04" db="EMBL/GenBank/DDBJ databases">
        <authorList>
            <person name="Nguyen H.D."/>
            <person name="Kesanakurti P."/>
            <person name="Cullis J."/>
            <person name="Levesque C.A."/>
            <person name="Hambleton S."/>
        </authorList>
    </citation>
    <scope>NUCLEOTIDE SEQUENCE</scope>
    <source>
        <strain evidence="3">DAOMC 238032</strain>
    </source>
</reference>
<evidence type="ECO:0000313" key="5">
    <source>
        <dbReference type="Proteomes" id="UP000836402"/>
    </source>
</evidence>
<reference evidence="2" key="3">
    <citation type="submission" date="2020-10" db="EMBL/GenBank/DDBJ databases">
        <authorList>
            <person name="Sedaghatjoo S."/>
        </authorList>
    </citation>
    <scope>NUCLEOTIDE SEQUENCE</scope>
    <source>
        <strain evidence="2">AZH3</strain>
    </source>
</reference>
<evidence type="ECO:0000256" key="1">
    <source>
        <dbReference type="SAM" id="MobiDB-lite"/>
    </source>
</evidence>
<comment type="caution">
    <text evidence="3">The sequence shown here is derived from an EMBL/GenBank/DDBJ whole genome shotgun (WGS) entry which is preliminary data.</text>
</comment>
<dbReference type="InterPro" id="IPR017359">
    <property type="entry name" value="Phi-like"/>
</dbReference>
<dbReference type="Proteomes" id="UP000077671">
    <property type="component" value="Unassembled WGS sequence"/>
</dbReference>
<dbReference type="CDD" id="cd24163">
    <property type="entry name" value="RWDD2_C"/>
    <property type="match status" value="1"/>
</dbReference>
<keyword evidence="5" id="KW-1185">Reference proteome</keyword>
<accession>A0A177VC52</accession>
<evidence type="ECO:0000313" key="2">
    <source>
        <dbReference type="EMBL" id="CAD6900498.1"/>
    </source>
</evidence>